<evidence type="ECO:0000313" key="4">
    <source>
        <dbReference type="Proteomes" id="UP000294853"/>
    </source>
</evidence>
<feature type="region of interest" description="Disordered" evidence="1">
    <location>
        <begin position="107"/>
        <end position="126"/>
    </location>
</feature>
<keyword evidence="2" id="KW-1133">Transmembrane helix</keyword>
<dbReference type="Pfam" id="PF10066">
    <property type="entry name" value="DUF2304"/>
    <property type="match status" value="1"/>
</dbReference>
<dbReference type="EMBL" id="CP038436">
    <property type="protein sequence ID" value="QBX54301.1"/>
    <property type="molecule type" value="Genomic_DNA"/>
</dbReference>
<dbReference type="OrthoDB" id="3577584at2"/>
<evidence type="ECO:0000256" key="1">
    <source>
        <dbReference type="SAM" id="MobiDB-lite"/>
    </source>
</evidence>
<feature type="compositionally biased region" description="Basic and acidic residues" evidence="1">
    <location>
        <begin position="109"/>
        <end position="118"/>
    </location>
</feature>
<name>A0A4P7IF43_9ACTN</name>
<dbReference type="Proteomes" id="UP000294853">
    <property type="component" value="Chromosome"/>
</dbReference>
<feature type="transmembrane region" description="Helical" evidence="2">
    <location>
        <begin position="6"/>
        <end position="23"/>
    </location>
</feature>
<protein>
    <submittedName>
        <fullName evidence="3">DUF2304 domain-containing protein</fullName>
    </submittedName>
</protein>
<proteinExistence type="predicted"/>
<keyword evidence="2" id="KW-0812">Transmembrane</keyword>
<dbReference type="RefSeq" id="WP_135266274.1">
    <property type="nucleotide sequence ID" value="NZ_CP038436.1"/>
</dbReference>
<gene>
    <name evidence="3" type="ORF">EXE58_01645</name>
</gene>
<evidence type="ECO:0000313" key="3">
    <source>
        <dbReference type="EMBL" id="QBX54301.1"/>
    </source>
</evidence>
<keyword evidence="2" id="KW-0472">Membrane</keyword>
<evidence type="ECO:0000256" key="2">
    <source>
        <dbReference type="SAM" id="Phobius"/>
    </source>
</evidence>
<feature type="transmembrane region" description="Helical" evidence="2">
    <location>
        <begin position="35"/>
        <end position="56"/>
    </location>
</feature>
<accession>A0A4P7IF43</accession>
<feature type="transmembrane region" description="Helical" evidence="2">
    <location>
        <begin position="62"/>
        <end position="82"/>
    </location>
</feature>
<reference evidence="3 4" key="1">
    <citation type="submission" date="2019-03" db="EMBL/GenBank/DDBJ databases">
        <title>Three New Species of Nocardioides, Nocardioides euryhalodurans sp. nov., Nocardioides seonyuensis sp. nov. and Nocardioides eburneoflavus sp. nov. Iolated from Soil.</title>
        <authorList>
            <person name="Roh S.G."/>
            <person name="Lee C."/>
            <person name="Kim M.-K."/>
            <person name="Kim S.B."/>
        </authorList>
    </citation>
    <scope>NUCLEOTIDE SEQUENCE [LARGE SCALE GENOMIC DNA]</scope>
    <source>
        <strain evidence="3 4">MMS17-SY207-3</strain>
    </source>
</reference>
<dbReference type="KEGG" id="nsn:EXE58_01645"/>
<keyword evidence="4" id="KW-1185">Reference proteome</keyword>
<dbReference type="InterPro" id="IPR019277">
    <property type="entry name" value="DUF2304"/>
</dbReference>
<sequence length="126" mass="13749">MTNATVLGAVASLIIIVTLFEMLRRHRLREKYALIWFLIAVGALVTSLAPGAVAALADALGVVLPVNLLFFLGSLVLLAMSLQHSYELGRLEERTRTLAEEVALLRLQSDTDHPGNGDRDDEVDQP</sequence>
<dbReference type="AlphaFoldDB" id="A0A4P7IF43"/>
<organism evidence="3 4">
    <name type="scientific">Nocardioides seonyuensis</name>
    <dbReference type="NCBI Taxonomy" id="2518371"/>
    <lineage>
        <taxon>Bacteria</taxon>
        <taxon>Bacillati</taxon>
        <taxon>Actinomycetota</taxon>
        <taxon>Actinomycetes</taxon>
        <taxon>Propionibacteriales</taxon>
        <taxon>Nocardioidaceae</taxon>
        <taxon>Nocardioides</taxon>
    </lineage>
</organism>